<evidence type="ECO:0000256" key="1">
    <source>
        <dbReference type="PIRSR" id="PIRSR000440-1"/>
    </source>
</evidence>
<keyword evidence="3" id="KW-1185">Reference proteome</keyword>
<dbReference type="InterPro" id="IPR023213">
    <property type="entry name" value="CAT-like_dom_sf"/>
</dbReference>
<dbReference type="SMR" id="Q55903"/>
<evidence type="ECO:0000313" key="2">
    <source>
        <dbReference type="EMBL" id="BAA10666.1"/>
    </source>
</evidence>
<dbReference type="PIR" id="S76974">
    <property type="entry name" value="S76974"/>
</dbReference>
<dbReference type="KEGG" id="syn:slr0299"/>
<feature type="active site" description="Proton acceptor" evidence="1">
    <location>
        <position position="205"/>
    </location>
</feature>
<dbReference type="PaxDb" id="1148-1001786"/>
<dbReference type="PIRSF" id="PIRSF000440">
    <property type="entry name" value="CAT"/>
    <property type="match status" value="1"/>
</dbReference>
<dbReference type="eggNOG" id="COG4845">
    <property type="taxonomic scope" value="Bacteria"/>
</dbReference>
<dbReference type="Proteomes" id="UP000001425">
    <property type="component" value="Chromosome"/>
</dbReference>
<reference evidence="2 3" key="1">
    <citation type="journal article" date="1995" name="DNA Res.">
        <title>Sequence analysis of the genome of the unicellular cyanobacterium Synechocystis sp. strain PCC6803. I. Sequence features in the 1 Mb region from map positions 64% to 92% of the genome.</title>
        <authorList>
            <person name="Kaneko T."/>
            <person name="Tanaka A."/>
            <person name="Sato S."/>
            <person name="Kotani H."/>
            <person name="Sazuka T."/>
            <person name="Miyajima N."/>
            <person name="Sugiura M."/>
            <person name="Tabata S."/>
        </authorList>
    </citation>
    <scope>NUCLEOTIDE SEQUENCE [LARGE SCALE GENOMIC DNA]</scope>
    <source>
        <strain evidence="3">ATCC 27184 / PCC 6803 / Kazusa</strain>
    </source>
</reference>
<dbReference type="IntAct" id="Q55903">
    <property type="interactions" value="3"/>
</dbReference>
<dbReference type="SMART" id="SM01059">
    <property type="entry name" value="CAT"/>
    <property type="match status" value="1"/>
</dbReference>
<dbReference type="AlphaFoldDB" id="Q55903"/>
<reference evidence="2 3" key="2">
    <citation type="journal article" date="1996" name="DNA Res.">
        <title>Sequence analysis of the genome of the unicellular cyanobacterium Synechocystis sp. strain PCC6803. II. Sequence determination of the entire genome and assignment of potential protein-coding regions.</title>
        <authorList>
            <person name="Kaneko T."/>
            <person name="Sato S."/>
            <person name="Kotani H."/>
            <person name="Tanaka A."/>
            <person name="Asamizu E."/>
            <person name="Nakamura Y."/>
            <person name="Miyajima N."/>
            <person name="Hirosawa M."/>
            <person name="Sugiura M."/>
            <person name="Sasamoto S."/>
            <person name="Kimura T."/>
            <person name="Hosouchi T."/>
            <person name="Matsuno A."/>
            <person name="Muraki A."/>
            <person name="Nakazaki N."/>
            <person name="Naruo K."/>
            <person name="Okumura S."/>
            <person name="Shimpo S."/>
            <person name="Takeuchi C."/>
            <person name="Wada T."/>
            <person name="Watanabe A."/>
            <person name="Yamada M."/>
            <person name="Yasuda M."/>
            <person name="Tabata S."/>
        </authorList>
    </citation>
    <scope>NUCLEOTIDE SEQUENCE [LARGE SCALE GENOMIC DNA]</scope>
    <source>
        <strain evidence="3">ATCC 27184 / PCC 6803 / Kazusa</strain>
    </source>
</reference>
<dbReference type="EMBL" id="BA000022">
    <property type="protein sequence ID" value="BAA10666.1"/>
    <property type="molecule type" value="Genomic_DNA"/>
</dbReference>
<protein>
    <submittedName>
        <fullName evidence="2">Slr0299 protein</fullName>
    </submittedName>
</protein>
<evidence type="ECO:0000313" key="3">
    <source>
        <dbReference type="Proteomes" id="UP000001425"/>
    </source>
</evidence>
<dbReference type="PANTHER" id="PTHR38474:SF1">
    <property type="entry name" value="SLR0299 PROTEIN"/>
    <property type="match status" value="1"/>
</dbReference>
<sequence length="235" mass="27789">MEIPVRYQPRLLTPEERAGYLDWSLDFFTDDRLLQIPYIDLTLQLDVTNAYGVYQQQKDSPGSFFAFLLWHWMQCLQNHWEFRLRYYNQQWYVLDNPPAMVSVAIGGKERFSEMLLENVSQLSYGDFAQLYSEKLAQIRAGNYERAEYNTFCLACIFGNLPNLKFTTLSVHYRREKIQGQPWFYFGQRYWQDGKLLIPLCFKIHHANADPFVLDQLISQFQTLFSPMPCIPPSSS</sequence>
<dbReference type="InParanoid" id="Q55903"/>
<dbReference type="Gene3D" id="3.30.559.10">
    <property type="entry name" value="Chloramphenicol acetyltransferase-like domain"/>
    <property type="match status" value="1"/>
</dbReference>
<organism evidence="2 3">
    <name type="scientific">Synechocystis sp. (strain ATCC 27184 / PCC 6803 / Kazusa)</name>
    <dbReference type="NCBI Taxonomy" id="1111708"/>
    <lineage>
        <taxon>Bacteria</taxon>
        <taxon>Bacillati</taxon>
        <taxon>Cyanobacteriota</taxon>
        <taxon>Cyanophyceae</taxon>
        <taxon>Synechococcales</taxon>
        <taxon>Merismopediaceae</taxon>
        <taxon>Synechocystis</taxon>
    </lineage>
</organism>
<dbReference type="GO" id="GO:0008811">
    <property type="term" value="F:chloramphenicol O-acetyltransferase activity"/>
    <property type="evidence" value="ECO:0007669"/>
    <property type="project" value="InterPro"/>
</dbReference>
<name>Q55903_SYNY3</name>
<accession>Q55903</accession>
<dbReference type="Pfam" id="PF00302">
    <property type="entry name" value="CAT"/>
    <property type="match status" value="1"/>
</dbReference>
<gene>
    <name evidence="2" type="ordered locus">slr0299</name>
</gene>
<dbReference type="InterPro" id="IPR001707">
    <property type="entry name" value="Cmp_AcTrfase"/>
</dbReference>
<proteinExistence type="predicted"/>
<dbReference type="SUPFAM" id="SSF52777">
    <property type="entry name" value="CoA-dependent acyltransferases"/>
    <property type="match status" value="1"/>
</dbReference>
<dbReference type="EnsemblBacteria" id="BAA10666">
    <property type="protein sequence ID" value="BAA10666"/>
    <property type="gene ID" value="BAA10666"/>
</dbReference>
<dbReference type="STRING" id="1148.gene:10500170"/>
<dbReference type="PANTHER" id="PTHR38474">
    <property type="entry name" value="SLR0299 PROTEIN"/>
    <property type="match status" value="1"/>
</dbReference>